<name>A0A2T0K3P3_9ACTN</name>
<keyword evidence="2" id="KW-1185">Reference proteome</keyword>
<dbReference type="AlphaFoldDB" id="A0A2T0K3P3"/>
<organism evidence="1 2">
    <name type="scientific">Actinoplanes italicus</name>
    <dbReference type="NCBI Taxonomy" id="113567"/>
    <lineage>
        <taxon>Bacteria</taxon>
        <taxon>Bacillati</taxon>
        <taxon>Actinomycetota</taxon>
        <taxon>Actinomycetes</taxon>
        <taxon>Micromonosporales</taxon>
        <taxon>Micromonosporaceae</taxon>
        <taxon>Actinoplanes</taxon>
    </lineage>
</organism>
<dbReference type="EMBL" id="PVMZ01000016">
    <property type="protein sequence ID" value="PRX17297.1"/>
    <property type="molecule type" value="Genomic_DNA"/>
</dbReference>
<dbReference type="RefSeq" id="WP_106325392.1">
    <property type="nucleotide sequence ID" value="NZ_BOMO01000149.1"/>
</dbReference>
<accession>A0A2T0K3P3</accession>
<sequence>MRLWDAGDGTFLAALSTGGATTSALTFPAPGRLRTVTDGAVMEWNLDPDQVLTTICAGPIGTLTASEWQRYTGTTEVTASCP</sequence>
<reference evidence="1 2" key="1">
    <citation type="submission" date="2018-03" db="EMBL/GenBank/DDBJ databases">
        <title>Genomic Encyclopedia of Archaeal and Bacterial Type Strains, Phase II (KMG-II): from individual species to whole genera.</title>
        <authorList>
            <person name="Goeker M."/>
        </authorList>
    </citation>
    <scope>NUCLEOTIDE SEQUENCE [LARGE SCALE GENOMIC DNA]</scope>
    <source>
        <strain evidence="1 2">DSM 43146</strain>
    </source>
</reference>
<evidence type="ECO:0000313" key="2">
    <source>
        <dbReference type="Proteomes" id="UP000239415"/>
    </source>
</evidence>
<dbReference type="Proteomes" id="UP000239415">
    <property type="component" value="Unassembled WGS sequence"/>
</dbReference>
<gene>
    <name evidence="1" type="ORF">CLV67_11673</name>
</gene>
<proteinExistence type="predicted"/>
<protein>
    <submittedName>
        <fullName evidence="1">Uncharacterized protein</fullName>
    </submittedName>
</protein>
<comment type="caution">
    <text evidence="1">The sequence shown here is derived from an EMBL/GenBank/DDBJ whole genome shotgun (WGS) entry which is preliminary data.</text>
</comment>
<evidence type="ECO:0000313" key="1">
    <source>
        <dbReference type="EMBL" id="PRX17297.1"/>
    </source>
</evidence>